<proteinExistence type="predicted"/>
<gene>
    <name evidence="1" type="ORF">M9H77_03043</name>
</gene>
<dbReference type="EMBL" id="CM044701">
    <property type="protein sequence ID" value="KAI5681815.1"/>
    <property type="molecule type" value="Genomic_DNA"/>
</dbReference>
<accession>A0ACC0CA50</accession>
<evidence type="ECO:0000313" key="1">
    <source>
        <dbReference type="EMBL" id="KAI5681815.1"/>
    </source>
</evidence>
<name>A0ACC0CA50_CATRO</name>
<organism evidence="1 2">
    <name type="scientific">Catharanthus roseus</name>
    <name type="common">Madagascar periwinkle</name>
    <name type="synonym">Vinca rosea</name>
    <dbReference type="NCBI Taxonomy" id="4058"/>
    <lineage>
        <taxon>Eukaryota</taxon>
        <taxon>Viridiplantae</taxon>
        <taxon>Streptophyta</taxon>
        <taxon>Embryophyta</taxon>
        <taxon>Tracheophyta</taxon>
        <taxon>Spermatophyta</taxon>
        <taxon>Magnoliopsida</taxon>
        <taxon>eudicotyledons</taxon>
        <taxon>Gunneridae</taxon>
        <taxon>Pentapetalae</taxon>
        <taxon>asterids</taxon>
        <taxon>lamiids</taxon>
        <taxon>Gentianales</taxon>
        <taxon>Apocynaceae</taxon>
        <taxon>Rauvolfioideae</taxon>
        <taxon>Vinceae</taxon>
        <taxon>Catharanthinae</taxon>
        <taxon>Catharanthus</taxon>
    </lineage>
</organism>
<comment type="caution">
    <text evidence="1">The sequence shown here is derived from an EMBL/GenBank/DDBJ whole genome shotgun (WGS) entry which is preliminary data.</text>
</comment>
<reference evidence="2" key="1">
    <citation type="journal article" date="2023" name="Nat. Plants">
        <title>Single-cell RNA sequencing provides a high-resolution roadmap for understanding the multicellular compartmentation of specialized metabolism.</title>
        <authorList>
            <person name="Sun S."/>
            <person name="Shen X."/>
            <person name="Li Y."/>
            <person name="Li Y."/>
            <person name="Wang S."/>
            <person name="Li R."/>
            <person name="Zhang H."/>
            <person name="Shen G."/>
            <person name="Guo B."/>
            <person name="Wei J."/>
            <person name="Xu J."/>
            <person name="St-Pierre B."/>
            <person name="Chen S."/>
            <person name="Sun C."/>
        </authorList>
    </citation>
    <scope>NUCLEOTIDE SEQUENCE [LARGE SCALE GENOMIC DNA]</scope>
</reference>
<protein>
    <submittedName>
        <fullName evidence="1">Uncharacterized protein</fullName>
    </submittedName>
</protein>
<sequence>MKEESLPTSSIKAINFFPSNSYLSFEIYFKEIKNFQDKGRNIEKELGNFLKDLPISLSLNPSFMCYTVSLVEIELFLESYLSHVRIIGNVCVITFGGGLFLVVSSTSKYVSSCDPLKNQLVNNDVSGEPSCFDYEFVHDDSFFDAKVELLLKDFENPMRANLELFKLNPLAFAKSNLRKVDFEQVCKGFIVGHLYYRRPINERNAKLYANLGNDEFCVENGTSLGYVNKFEAFDDEEQACMLFIISIISKDYSREQFGCEREQCGFLYDLSKQYAAINHQPHRLLRPFGVFSEFTRVC</sequence>
<evidence type="ECO:0000313" key="2">
    <source>
        <dbReference type="Proteomes" id="UP001060085"/>
    </source>
</evidence>
<dbReference type="Proteomes" id="UP001060085">
    <property type="component" value="Linkage Group LG01"/>
</dbReference>
<keyword evidence="2" id="KW-1185">Reference proteome</keyword>